<dbReference type="Proteomes" id="UP000001683">
    <property type="component" value="Chromosome"/>
</dbReference>
<protein>
    <submittedName>
        <fullName evidence="1">Uncharacterized protein</fullName>
    </submittedName>
</protein>
<dbReference type="KEGG" id="nth:Nther_0817"/>
<sequence>MYFALKKAFKVGKSEQAKQIMEDSSFRKSVRTIISDEEKNGYKLVPDTNILIYKNSLTLGTNFSKTIAIAQELDVKLKLIITWKKGPNQGEKVEVIVNE</sequence>
<organism evidence="1 2">
    <name type="scientific">Natranaerobius thermophilus (strain ATCC BAA-1301 / DSM 18059 / JW/NM-WN-LF)</name>
    <dbReference type="NCBI Taxonomy" id="457570"/>
    <lineage>
        <taxon>Bacteria</taxon>
        <taxon>Bacillati</taxon>
        <taxon>Bacillota</taxon>
        <taxon>Clostridia</taxon>
        <taxon>Natranaerobiales</taxon>
        <taxon>Natranaerobiaceae</taxon>
        <taxon>Natranaerobius</taxon>
    </lineage>
</organism>
<dbReference type="STRING" id="457570.Nther_0817"/>
<reference evidence="1 2" key="2">
    <citation type="journal article" date="2011" name="J. Bacteriol.">
        <title>Complete genome sequence of the anaerobic, halophilic alkalithermophile Natranaerobius thermophilus JW/NM-WN-LF.</title>
        <authorList>
            <person name="Zhao B."/>
            <person name="Mesbah N.M."/>
            <person name="Dalin E."/>
            <person name="Goodwin L."/>
            <person name="Nolan M."/>
            <person name="Pitluck S."/>
            <person name="Chertkov O."/>
            <person name="Brettin T.S."/>
            <person name="Han J."/>
            <person name="Larimer F.W."/>
            <person name="Land M.L."/>
            <person name="Hauser L."/>
            <person name="Kyrpides N."/>
            <person name="Wiegel J."/>
        </authorList>
    </citation>
    <scope>NUCLEOTIDE SEQUENCE [LARGE SCALE GENOMIC DNA]</scope>
    <source>
        <strain evidence="2">ATCC BAA-1301 / DSM 18059 / JW/NM-WN-LF</strain>
    </source>
</reference>
<reference evidence="1 2" key="1">
    <citation type="submission" date="2008-04" db="EMBL/GenBank/DDBJ databases">
        <title>Complete sequence of chromosome of Natranaerobius thermophilus JW/NM-WN-LF.</title>
        <authorList>
            <consortium name="US DOE Joint Genome Institute"/>
            <person name="Copeland A."/>
            <person name="Lucas S."/>
            <person name="Lapidus A."/>
            <person name="Glavina del Rio T."/>
            <person name="Dalin E."/>
            <person name="Tice H."/>
            <person name="Bruce D."/>
            <person name="Goodwin L."/>
            <person name="Pitluck S."/>
            <person name="Chertkov O."/>
            <person name="Brettin T."/>
            <person name="Detter J.C."/>
            <person name="Han C."/>
            <person name="Kuske C.R."/>
            <person name="Schmutz J."/>
            <person name="Larimer F."/>
            <person name="Land M."/>
            <person name="Hauser L."/>
            <person name="Kyrpides N."/>
            <person name="Lykidis A."/>
            <person name="Mesbah N.M."/>
            <person name="Wiegel J."/>
        </authorList>
    </citation>
    <scope>NUCLEOTIDE SEQUENCE [LARGE SCALE GENOMIC DNA]</scope>
    <source>
        <strain evidence="2">ATCC BAA-1301 / DSM 18059 / JW/NM-WN-LF</strain>
    </source>
</reference>
<proteinExistence type="predicted"/>
<dbReference type="HOGENOM" id="CLU_2317338_0_0_9"/>
<keyword evidence="2" id="KW-1185">Reference proteome</keyword>
<dbReference type="AlphaFoldDB" id="B2A7V5"/>
<evidence type="ECO:0000313" key="1">
    <source>
        <dbReference type="EMBL" id="ACB84403.1"/>
    </source>
</evidence>
<evidence type="ECO:0000313" key="2">
    <source>
        <dbReference type="Proteomes" id="UP000001683"/>
    </source>
</evidence>
<dbReference type="EMBL" id="CP001034">
    <property type="protein sequence ID" value="ACB84403.1"/>
    <property type="molecule type" value="Genomic_DNA"/>
</dbReference>
<gene>
    <name evidence="1" type="ordered locus">Nther_0817</name>
</gene>
<name>B2A7V5_NATTJ</name>
<accession>B2A7V5</accession>
<dbReference type="InParanoid" id="B2A7V5"/>